<dbReference type="InterPro" id="IPR051050">
    <property type="entry name" value="Lipid_II_flippase_MurJ/MviN"/>
</dbReference>
<dbReference type="PANTHER" id="PTHR47019">
    <property type="entry name" value="LIPID II FLIPPASE MURJ"/>
    <property type="match status" value="1"/>
</dbReference>
<feature type="transmembrane region" description="Helical" evidence="9">
    <location>
        <begin position="357"/>
        <end position="381"/>
    </location>
</feature>
<feature type="compositionally biased region" description="Low complexity" evidence="8">
    <location>
        <begin position="586"/>
        <end position="597"/>
    </location>
</feature>
<dbReference type="Proteomes" id="UP001596527">
    <property type="component" value="Unassembled WGS sequence"/>
</dbReference>
<evidence type="ECO:0000256" key="8">
    <source>
        <dbReference type="SAM" id="MobiDB-lite"/>
    </source>
</evidence>
<keyword evidence="11" id="KW-1185">Reference proteome</keyword>
<feature type="transmembrane region" description="Helical" evidence="9">
    <location>
        <begin position="178"/>
        <end position="200"/>
    </location>
</feature>
<feature type="transmembrane region" description="Helical" evidence="9">
    <location>
        <begin position="530"/>
        <end position="551"/>
    </location>
</feature>
<feature type="transmembrane region" description="Helical" evidence="9">
    <location>
        <begin position="313"/>
        <end position="336"/>
    </location>
</feature>
<comment type="subcellular location">
    <subcellularLocation>
        <location evidence="1">Cell membrane</location>
        <topology evidence="1">Multi-pass membrane protein</topology>
    </subcellularLocation>
</comment>
<protein>
    <submittedName>
        <fullName evidence="10">Lipid II flippase MurJ</fullName>
    </submittedName>
</protein>
<feature type="transmembrane region" description="Helical" evidence="9">
    <location>
        <begin position="489"/>
        <end position="510"/>
    </location>
</feature>
<dbReference type="PRINTS" id="PR01806">
    <property type="entry name" value="VIRFACTRMVIN"/>
</dbReference>
<keyword evidence="6 9" id="KW-1133">Transmembrane helix</keyword>
<accession>A0ABW2SPK3</accession>
<dbReference type="InterPro" id="IPR004268">
    <property type="entry name" value="MurJ"/>
</dbReference>
<evidence type="ECO:0000256" key="7">
    <source>
        <dbReference type="ARBA" id="ARBA00023136"/>
    </source>
</evidence>
<feature type="transmembrane region" description="Helical" evidence="9">
    <location>
        <begin position="220"/>
        <end position="242"/>
    </location>
</feature>
<reference evidence="11" key="1">
    <citation type="journal article" date="2019" name="Int. J. Syst. Evol. Microbiol.">
        <title>The Global Catalogue of Microorganisms (GCM) 10K type strain sequencing project: providing services to taxonomists for standard genome sequencing and annotation.</title>
        <authorList>
            <consortium name="The Broad Institute Genomics Platform"/>
            <consortium name="The Broad Institute Genome Sequencing Center for Infectious Disease"/>
            <person name="Wu L."/>
            <person name="Ma J."/>
        </authorList>
    </citation>
    <scope>NUCLEOTIDE SEQUENCE [LARGE SCALE GENOMIC DNA]</scope>
    <source>
        <strain evidence="11">CCUG 56698</strain>
    </source>
</reference>
<evidence type="ECO:0000256" key="9">
    <source>
        <dbReference type="SAM" id="Phobius"/>
    </source>
</evidence>
<feature type="compositionally biased region" description="Low complexity" evidence="8">
    <location>
        <begin position="725"/>
        <end position="745"/>
    </location>
</feature>
<keyword evidence="5" id="KW-0573">Peptidoglycan synthesis</keyword>
<keyword evidence="2" id="KW-1003">Cell membrane</keyword>
<feature type="transmembrane region" description="Helical" evidence="9">
    <location>
        <begin position="393"/>
        <end position="413"/>
    </location>
</feature>
<evidence type="ECO:0000313" key="10">
    <source>
        <dbReference type="EMBL" id="MFC7581754.1"/>
    </source>
</evidence>
<dbReference type="CDD" id="cd13123">
    <property type="entry name" value="MATE_MurJ_like"/>
    <property type="match status" value="1"/>
</dbReference>
<organism evidence="10 11">
    <name type="scientific">Schaalia naturae</name>
    <dbReference type="NCBI Taxonomy" id="635203"/>
    <lineage>
        <taxon>Bacteria</taxon>
        <taxon>Bacillati</taxon>
        <taxon>Actinomycetota</taxon>
        <taxon>Actinomycetes</taxon>
        <taxon>Actinomycetales</taxon>
        <taxon>Actinomycetaceae</taxon>
        <taxon>Schaalia</taxon>
    </lineage>
</organism>
<feature type="transmembrane region" description="Helical" evidence="9">
    <location>
        <begin position="108"/>
        <end position="135"/>
    </location>
</feature>
<feature type="transmembrane region" description="Helical" evidence="9">
    <location>
        <begin position="452"/>
        <end position="477"/>
    </location>
</feature>
<dbReference type="RefSeq" id="WP_380975327.1">
    <property type="nucleotide sequence ID" value="NZ_JBHTEF010000001.1"/>
</dbReference>
<dbReference type="PANTHER" id="PTHR47019:SF1">
    <property type="entry name" value="LIPID II FLIPPASE MURJ"/>
    <property type="match status" value="1"/>
</dbReference>
<feature type="compositionally biased region" description="Pro residues" evidence="8">
    <location>
        <begin position="789"/>
        <end position="798"/>
    </location>
</feature>
<proteinExistence type="predicted"/>
<keyword evidence="3 9" id="KW-0812">Transmembrane</keyword>
<feature type="transmembrane region" description="Helical" evidence="9">
    <location>
        <begin position="74"/>
        <end position="96"/>
    </location>
</feature>
<evidence type="ECO:0000313" key="11">
    <source>
        <dbReference type="Proteomes" id="UP001596527"/>
    </source>
</evidence>
<dbReference type="Pfam" id="PF03023">
    <property type="entry name" value="MurJ"/>
    <property type="match status" value="1"/>
</dbReference>
<feature type="transmembrane region" description="Helical" evidence="9">
    <location>
        <begin position="147"/>
        <end position="166"/>
    </location>
</feature>
<feature type="region of interest" description="Disordered" evidence="8">
    <location>
        <begin position="586"/>
        <end position="613"/>
    </location>
</feature>
<sequence>MSEDTRATDPGEAPGAVGAPRQASLLRSSAIMASGTLVSRILGFVRAALLVAAIGSAAGAVSTSFQVANTLPNTVYNLLAAGVFDAVLVPQIVRALKRRSGDVYVNRLLTLAGVILFGVTLVAMVAAPLLVTILAGSFTGQMRTLTIAFSLICLPQIFFYGLYNLLGELLNARGVFGPYMWAPVVNNVVAIAGLVVFIAMFGSTGSQGTFAVSDFTSSQFWILGGTATLGVICQAVVLVIPIRRSGVSVRPDFRFRGTSFGTASKVAGWTFATLGISQLGVISTTQLATRADAFADANSIATMAGYTAYTTMFMIYMVPQSLISVSLATAIFTRLADAAADRDHRTVAEQYTTGLNLITLLSLLSAAVLIAGATPMVQLIIPGTTDPGVIHAYALVLTALMPGVASTGMVLMSQRVFFAYEDARPVFLMGIVPTLIQIIVGWSIYALAGAQWWTFGAALAETVCRLTQGFIAVFWVARKNSFVNPGRIIATYLKYLTAAAAAWAVAYLVVRLIGPMTLVDNGPARFLVSVLKLALVALVAAACYVAVLRVVDPANASAALSHAARRLRVPARLSAFMAGRASRPAAAPAAAPSTDLSAPPPPPTPDEMAESVAASRTGWSMIGRQWAASDPTHTGEFPIIRPSARPEDPLMSIPSFDDILHPADDGAVAPPPAPGHPFIPPVHEGDPGPDEPGARPQPGDQPEPDDQPDRETTGDGGSAGALATADQPAPAVAQGDAAASGGTATGSAGAAAAAIGAAAATARRSVASWIRARQRGGDDAPGTPQDGLTPPPEPPSPPEDTTGDGDDPGDGRTRVDPTVPAMVMALVLVIGGGIWGFHQAFAPVSAVEDLAQSLAAGVTSGQSESGAAPSGGEGAQPSPHETVPPVIQAAKVFSWNSASGDRGDHDDLYINLIDGDPSTQWYSRYYDLNQFSDDNTVTILLTLEQTSTLSGITLSMDPGTSGGELVVRSVDDPANPRAGTELATTALSPTTQITLDPAVDLQYVSLSFRTMPVDSEGLNRAWISEITVQ</sequence>
<feature type="transmembrane region" description="Helical" evidence="9">
    <location>
        <begin position="819"/>
        <end position="837"/>
    </location>
</feature>
<evidence type="ECO:0000256" key="3">
    <source>
        <dbReference type="ARBA" id="ARBA00022692"/>
    </source>
</evidence>
<evidence type="ECO:0000256" key="6">
    <source>
        <dbReference type="ARBA" id="ARBA00022989"/>
    </source>
</evidence>
<feature type="compositionally biased region" description="Pro residues" evidence="8">
    <location>
        <begin position="669"/>
        <end position="680"/>
    </location>
</feature>
<comment type="caution">
    <text evidence="10">The sequence shown here is derived from an EMBL/GenBank/DDBJ whole genome shotgun (WGS) entry which is preliminary data.</text>
</comment>
<feature type="region of interest" description="Disordered" evidence="8">
    <location>
        <begin position="772"/>
        <end position="816"/>
    </location>
</feature>
<evidence type="ECO:0000256" key="2">
    <source>
        <dbReference type="ARBA" id="ARBA00022475"/>
    </source>
</evidence>
<name>A0ABW2SPK3_9ACTO</name>
<feature type="transmembrane region" description="Helical" evidence="9">
    <location>
        <begin position="263"/>
        <end position="282"/>
    </location>
</feature>
<dbReference type="EMBL" id="JBHTEF010000001">
    <property type="protein sequence ID" value="MFC7581754.1"/>
    <property type="molecule type" value="Genomic_DNA"/>
</dbReference>
<keyword evidence="7 9" id="KW-0472">Membrane</keyword>
<feature type="transmembrane region" description="Helical" evidence="9">
    <location>
        <begin position="425"/>
        <end position="446"/>
    </location>
</feature>
<feature type="region of interest" description="Disordered" evidence="8">
    <location>
        <begin position="628"/>
        <end position="745"/>
    </location>
</feature>
<feature type="transmembrane region" description="Helical" evidence="9">
    <location>
        <begin position="47"/>
        <end position="68"/>
    </location>
</feature>
<gene>
    <name evidence="10" type="ORF">ACFQWG_11160</name>
</gene>
<evidence type="ECO:0000256" key="5">
    <source>
        <dbReference type="ARBA" id="ARBA00022984"/>
    </source>
</evidence>
<evidence type="ECO:0000256" key="1">
    <source>
        <dbReference type="ARBA" id="ARBA00004651"/>
    </source>
</evidence>
<keyword evidence="4" id="KW-0133">Cell shape</keyword>
<feature type="region of interest" description="Disordered" evidence="8">
    <location>
        <begin position="858"/>
        <end position="882"/>
    </location>
</feature>
<evidence type="ECO:0000256" key="4">
    <source>
        <dbReference type="ARBA" id="ARBA00022960"/>
    </source>
</evidence>